<organism evidence="1 2">
    <name type="scientific">Gelidibacter salicanalis</name>
    <dbReference type="NCBI Taxonomy" id="291193"/>
    <lineage>
        <taxon>Bacteria</taxon>
        <taxon>Pseudomonadati</taxon>
        <taxon>Bacteroidota</taxon>
        <taxon>Flavobacteriia</taxon>
        <taxon>Flavobacteriales</taxon>
        <taxon>Flavobacteriaceae</taxon>
        <taxon>Gelidibacter</taxon>
    </lineage>
</organism>
<reference evidence="1 2" key="1">
    <citation type="submission" date="2019-08" db="EMBL/GenBank/DDBJ databases">
        <title>Genome sequence of Gelidibacter salicanalis IC162T.</title>
        <authorList>
            <person name="Bowman J.P."/>
        </authorList>
    </citation>
    <scope>NUCLEOTIDE SEQUENCE [LARGE SCALE GENOMIC DNA]</scope>
    <source>
        <strain evidence="1 2">IC162</strain>
    </source>
</reference>
<accession>A0A5C7AHL6</accession>
<dbReference type="AlphaFoldDB" id="A0A5C7AHL6"/>
<evidence type="ECO:0000313" key="1">
    <source>
        <dbReference type="EMBL" id="TXE07817.1"/>
    </source>
</evidence>
<keyword evidence="2" id="KW-1185">Reference proteome</keyword>
<dbReference type="Proteomes" id="UP000321734">
    <property type="component" value="Unassembled WGS sequence"/>
</dbReference>
<name>A0A5C7AHL6_9FLAO</name>
<comment type="caution">
    <text evidence="1">The sequence shown here is derived from an EMBL/GenBank/DDBJ whole genome shotgun (WGS) entry which is preliminary data.</text>
</comment>
<gene>
    <name evidence="1" type="ORF">ES711_10310</name>
</gene>
<proteinExistence type="predicted"/>
<evidence type="ECO:0000313" key="2">
    <source>
        <dbReference type="Proteomes" id="UP000321734"/>
    </source>
</evidence>
<dbReference type="OrthoDB" id="1458479at2"/>
<dbReference type="EMBL" id="VORX01000004">
    <property type="protein sequence ID" value="TXE07817.1"/>
    <property type="molecule type" value="Genomic_DNA"/>
</dbReference>
<sequence length="227" mass="26453">MKTRLFFAIAIAFISLGNSQEIQSINKLNSSNEQPIIYYLVNKKSDTTLIYGEKLPIRTIQRGFTYLNETGDEKTINPDDFTYLLMKNSEGKTLTLRSLPFKRKTFSRAAKRNAFMTVLIENSESELKKGKLNLYLHDNIYLKSKVLPLEESVEWPSHMEKDQFIESQTIYFQDLDGLHIIDSKSDFKDIPKVLGKKLYREMKNSDKGKVEFLLDYFTNYNMKIGNE</sequence>
<dbReference type="RefSeq" id="WP_146893214.1">
    <property type="nucleotide sequence ID" value="NZ_VORX01000004.1"/>
</dbReference>
<protein>
    <submittedName>
        <fullName evidence="1">Uncharacterized protein</fullName>
    </submittedName>
</protein>